<organism evidence="1 2">
    <name type="scientific">Cotesia glomerata</name>
    <name type="common">Lepidopteran parasitic wasp</name>
    <name type="synonym">Apanteles glomeratus</name>
    <dbReference type="NCBI Taxonomy" id="32391"/>
    <lineage>
        <taxon>Eukaryota</taxon>
        <taxon>Metazoa</taxon>
        <taxon>Ecdysozoa</taxon>
        <taxon>Arthropoda</taxon>
        <taxon>Hexapoda</taxon>
        <taxon>Insecta</taxon>
        <taxon>Pterygota</taxon>
        <taxon>Neoptera</taxon>
        <taxon>Endopterygota</taxon>
        <taxon>Hymenoptera</taxon>
        <taxon>Apocrita</taxon>
        <taxon>Ichneumonoidea</taxon>
        <taxon>Braconidae</taxon>
        <taxon>Microgastrinae</taxon>
        <taxon>Cotesia</taxon>
    </lineage>
</organism>
<name>A0AAV7J519_COTGL</name>
<reference evidence="1 2" key="1">
    <citation type="journal article" date="2021" name="J. Hered.">
        <title>A chromosome-level genome assembly of the parasitoid wasp, Cotesia glomerata (Hymenoptera: Braconidae).</title>
        <authorList>
            <person name="Pinto B.J."/>
            <person name="Weis J.J."/>
            <person name="Gamble T."/>
            <person name="Ode P.J."/>
            <person name="Paul R."/>
            <person name="Zaspel J.M."/>
        </authorList>
    </citation>
    <scope>NUCLEOTIDE SEQUENCE [LARGE SCALE GENOMIC DNA]</scope>
    <source>
        <strain evidence="1">CgM1</strain>
    </source>
</reference>
<gene>
    <name evidence="1" type="ORF">KQX54_004614</name>
</gene>
<protein>
    <submittedName>
        <fullName evidence="1">Uncharacterized protein</fullName>
    </submittedName>
</protein>
<keyword evidence="2" id="KW-1185">Reference proteome</keyword>
<accession>A0AAV7J519</accession>
<proteinExistence type="predicted"/>
<dbReference type="Proteomes" id="UP000826195">
    <property type="component" value="Unassembled WGS sequence"/>
</dbReference>
<dbReference type="AlphaFoldDB" id="A0AAV7J519"/>
<evidence type="ECO:0000313" key="1">
    <source>
        <dbReference type="EMBL" id="KAH0566827.1"/>
    </source>
</evidence>
<comment type="caution">
    <text evidence="1">The sequence shown here is derived from an EMBL/GenBank/DDBJ whole genome shotgun (WGS) entry which is preliminary data.</text>
</comment>
<sequence>MTKRRYLICWRAAEVKRPSVEGKMVAPDEDERQDEDKGVRGYCEESRLATVFLWCAWIVSGNPCCRCPPQSSQTPLSPTAPLLSLEVAAGVSASDAVTPSTSVPELFPIHLCATAPLLCQQRHRRLNSATVTVTVTVTVGVISTAPRGARSNKTTPRVSFCHSSQRLPVLPVLNP</sequence>
<dbReference type="EMBL" id="JAHXZJ010000001">
    <property type="protein sequence ID" value="KAH0566827.1"/>
    <property type="molecule type" value="Genomic_DNA"/>
</dbReference>
<evidence type="ECO:0000313" key="2">
    <source>
        <dbReference type="Proteomes" id="UP000826195"/>
    </source>
</evidence>